<feature type="domain" description="PiggyBac transposable element-derived protein" evidence="1">
    <location>
        <begin position="1"/>
        <end position="105"/>
    </location>
</feature>
<dbReference type="Pfam" id="PF13843">
    <property type="entry name" value="DDE_Tnp_1_7"/>
    <property type="match status" value="1"/>
</dbReference>
<evidence type="ECO:0000259" key="1">
    <source>
        <dbReference type="Pfam" id="PF13843"/>
    </source>
</evidence>
<dbReference type="PANTHER" id="PTHR46599">
    <property type="entry name" value="PIGGYBAC TRANSPOSABLE ELEMENT-DERIVED PROTEIN 4"/>
    <property type="match status" value="1"/>
</dbReference>
<dbReference type="EMBL" id="KK120113">
    <property type="protein sequence ID" value="KFM77548.1"/>
    <property type="molecule type" value="Genomic_DNA"/>
</dbReference>
<dbReference type="InterPro" id="IPR029526">
    <property type="entry name" value="PGBD"/>
</dbReference>
<reference evidence="2 3" key="1">
    <citation type="submission" date="2013-11" db="EMBL/GenBank/DDBJ databases">
        <title>Genome sequencing of Stegodyphus mimosarum.</title>
        <authorList>
            <person name="Bechsgaard J."/>
        </authorList>
    </citation>
    <scope>NUCLEOTIDE SEQUENCE [LARGE SCALE GENOMIC DNA]</scope>
</reference>
<organism evidence="2 3">
    <name type="scientific">Stegodyphus mimosarum</name>
    <name type="common">African social velvet spider</name>
    <dbReference type="NCBI Taxonomy" id="407821"/>
    <lineage>
        <taxon>Eukaryota</taxon>
        <taxon>Metazoa</taxon>
        <taxon>Ecdysozoa</taxon>
        <taxon>Arthropoda</taxon>
        <taxon>Chelicerata</taxon>
        <taxon>Arachnida</taxon>
        <taxon>Araneae</taxon>
        <taxon>Araneomorphae</taxon>
        <taxon>Entelegynae</taxon>
        <taxon>Eresoidea</taxon>
        <taxon>Eresidae</taxon>
        <taxon>Stegodyphus</taxon>
    </lineage>
</organism>
<protein>
    <recommendedName>
        <fullName evidence="1">PiggyBac transposable element-derived protein domain-containing protein</fullName>
    </recommendedName>
</protein>
<evidence type="ECO:0000313" key="2">
    <source>
        <dbReference type="EMBL" id="KFM77548.1"/>
    </source>
</evidence>
<dbReference type="OrthoDB" id="6513427at2759"/>
<dbReference type="AlphaFoldDB" id="A0A087UJK9"/>
<dbReference type="Proteomes" id="UP000054359">
    <property type="component" value="Unassembled WGS sequence"/>
</dbReference>
<dbReference type="PANTHER" id="PTHR46599:SF6">
    <property type="entry name" value="DUAL SPECIFICITY PHOSPHATASE 26"/>
    <property type="match status" value="1"/>
</dbReference>
<proteinExistence type="predicted"/>
<keyword evidence="3" id="KW-1185">Reference proteome</keyword>
<gene>
    <name evidence="2" type="ORF">X975_04739</name>
</gene>
<accession>A0A087UJK9</accession>
<sequence length="111" mass="13045">MSSNRFLEIMRHMRFELKILRTEDLKMIHLHSKLLMCYKPEESITADQPLYPSVCRCLESTPNKPDKFGIKFWLAVDVSSKYIINTFPYLGKDDSKSNDLSVRKNATFRLI</sequence>
<evidence type="ECO:0000313" key="3">
    <source>
        <dbReference type="Proteomes" id="UP000054359"/>
    </source>
</evidence>
<feature type="non-terminal residue" evidence="2">
    <location>
        <position position="111"/>
    </location>
</feature>
<dbReference type="STRING" id="407821.A0A087UJK9"/>
<name>A0A087UJK9_STEMI</name>